<dbReference type="SUPFAM" id="SSF54637">
    <property type="entry name" value="Thioesterase/thiol ester dehydrase-isomerase"/>
    <property type="match status" value="1"/>
</dbReference>
<dbReference type="PANTHER" id="PTHR31793:SF24">
    <property type="entry name" value="LONG-CHAIN ACYL-COA THIOESTERASE FADM"/>
    <property type="match status" value="1"/>
</dbReference>
<dbReference type="Gene3D" id="3.10.129.10">
    <property type="entry name" value="Hotdog Thioesterase"/>
    <property type="match status" value="1"/>
</dbReference>
<dbReference type="CDD" id="cd00586">
    <property type="entry name" value="4HBT"/>
    <property type="match status" value="1"/>
</dbReference>
<evidence type="ECO:0000313" key="1">
    <source>
        <dbReference type="EMBL" id="WXB10971.1"/>
    </source>
</evidence>
<keyword evidence="2" id="KW-1185">Reference proteome</keyword>
<dbReference type="Proteomes" id="UP001370348">
    <property type="component" value="Chromosome"/>
</dbReference>
<accession>A0ABZ2LJ60</accession>
<dbReference type="RefSeq" id="WP_394820588.1">
    <property type="nucleotide sequence ID" value="NZ_CP089984.1"/>
</dbReference>
<reference evidence="1 2" key="1">
    <citation type="submission" date="2021-12" db="EMBL/GenBank/DDBJ databases">
        <title>Discovery of the Pendulisporaceae a myxobacterial family with distinct sporulation behavior and unique specialized metabolism.</title>
        <authorList>
            <person name="Garcia R."/>
            <person name="Popoff A."/>
            <person name="Bader C.D."/>
            <person name="Loehr J."/>
            <person name="Walesch S."/>
            <person name="Walt C."/>
            <person name="Boldt J."/>
            <person name="Bunk B."/>
            <person name="Haeckl F.J.F.P.J."/>
            <person name="Gunesch A.P."/>
            <person name="Birkelbach J."/>
            <person name="Nuebel U."/>
            <person name="Pietschmann T."/>
            <person name="Bach T."/>
            <person name="Mueller R."/>
        </authorList>
    </citation>
    <scope>NUCLEOTIDE SEQUENCE [LARGE SCALE GENOMIC DNA]</scope>
    <source>
        <strain evidence="1 2">MSr11954</strain>
    </source>
</reference>
<dbReference type="Pfam" id="PF13279">
    <property type="entry name" value="4HBT_2"/>
    <property type="match status" value="1"/>
</dbReference>
<organism evidence="1 2">
    <name type="scientific">Pendulispora albinea</name>
    <dbReference type="NCBI Taxonomy" id="2741071"/>
    <lineage>
        <taxon>Bacteria</taxon>
        <taxon>Pseudomonadati</taxon>
        <taxon>Myxococcota</taxon>
        <taxon>Myxococcia</taxon>
        <taxon>Myxococcales</taxon>
        <taxon>Sorangiineae</taxon>
        <taxon>Pendulisporaceae</taxon>
        <taxon>Pendulispora</taxon>
    </lineage>
</organism>
<sequence length="138" mass="15498">MLVHERAVRFEEIDAAGIVFFPRFLNYCHDAMEALFAPLDGGYVRLVTERHIGLPTVHVEADYRSPLRYGDVARIEVTIPHVGSRSFTLHYRFARAADGLPVAEVKHIVATTDLTAMRAVPIPNDVRAVLERHRAPPS</sequence>
<dbReference type="InterPro" id="IPR050563">
    <property type="entry name" value="4-hydroxybenzoyl-CoA_TE"/>
</dbReference>
<name>A0ABZ2LJ60_9BACT</name>
<proteinExistence type="predicted"/>
<dbReference type="PANTHER" id="PTHR31793">
    <property type="entry name" value="4-HYDROXYBENZOYL-COA THIOESTERASE FAMILY MEMBER"/>
    <property type="match status" value="1"/>
</dbReference>
<protein>
    <submittedName>
        <fullName evidence="1">Acyl-CoA thioesterase</fullName>
    </submittedName>
</protein>
<evidence type="ECO:0000313" key="2">
    <source>
        <dbReference type="Proteomes" id="UP001370348"/>
    </source>
</evidence>
<dbReference type="EMBL" id="CP089984">
    <property type="protein sequence ID" value="WXB10971.1"/>
    <property type="molecule type" value="Genomic_DNA"/>
</dbReference>
<dbReference type="InterPro" id="IPR029069">
    <property type="entry name" value="HotDog_dom_sf"/>
</dbReference>
<gene>
    <name evidence="1" type="ORF">LZC94_24185</name>
</gene>